<dbReference type="OrthoDB" id="7211088at2"/>
<organism evidence="2 3">
    <name type="scientific">Rhizobium vallis</name>
    <dbReference type="NCBI Taxonomy" id="634290"/>
    <lineage>
        <taxon>Bacteria</taxon>
        <taxon>Pseudomonadati</taxon>
        <taxon>Pseudomonadota</taxon>
        <taxon>Alphaproteobacteria</taxon>
        <taxon>Hyphomicrobiales</taxon>
        <taxon>Rhizobiaceae</taxon>
        <taxon>Rhizobium/Agrobacterium group</taxon>
        <taxon>Rhizobium</taxon>
    </lineage>
</organism>
<proteinExistence type="predicted"/>
<dbReference type="RefSeq" id="WP_126922396.1">
    <property type="nucleotide sequence ID" value="NZ_ML133691.1"/>
</dbReference>
<feature type="region of interest" description="Disordered" evidence="1">
    <location>
        <begin position="97"/>
        <end position="120"/>
    </location>
</feature>
<dbReference type="AlphaFoldDB" id="A0A3S0R8C0"/>
<sequence length="120" mass="12617">MAKKNSIPKKIVGYKVPKALRKSSLMNGLLASDIGRGILANALTAAAGAAAAVLVEEHDDVANAADRNMRKGRRALGTAGIAMSRAVEAAIEAVKSSTRDSLPKRVRKEMKDRPSEGAVH</sequence>
<gene>
    <name evidence="2" type="ORF">EFQ99_18260</name>
</gene>
<dbReference type="EMBL" id="RJTH01000006">
    <property type="protein sequence ID" value="RUM23924.1"/>
    <property type="molecule type" value="Genomic_DNA"/>
</dbReference>
<evidence type="ECO:0000313" key="2">
    <source>
        <dbReference type="EMBL" id="RUM23924.1"/>
    </source>
</evidence>
<evidence type="ECO:0000313" key="3">
    <source>
        <dbReference type="Proteomes" id="UP000278823"/>
    </source>
</evidence>
<accession>A0A3S0R8C0</accession>
<comment type="caution">
    <text evidence="2">The sequence shown here is derived from an EMBL/GenBank/DDBJ whole genome shotgun (WGS) entry which is preliminary data.</text>
</comment>
<protein>
    <submittedName>
        <fullName evidence="2">Uncharacterized protein</fullName>
    </submittedName>
</protein>
<reference evidence="3" key="1">
    <citation type="submission" date="2018-11" db="EMBL/GenBank/DDBJ databases">
        <title>Rhizobium chutanense sp. nov., isolated from root nodules of Phaseolus vulgaris in China.</title>
        <authorList>
            <person name="Huo Y."/>
        </authorList>
    </citation>
    <scope>NUCLEOTIDE SEQUENCE [LARGE SCALE GENOMIC DNA]</scope>
    <source>
        <strain evidence="3">CCBAU 65647</strain>
    </source>
</reference>
<dbReference type="Proteomes" id="UP000278823">
    <property type="component" value="Unassembled WGS sequence"/>
</dbReference>
<evidence type="ECO:0000256" key="1">
    <source>
        <dbReference type="SAM" id="MobiDB-lite"/>
    </source>
</evidence>
<keyword evidence="3" id="KW-1185">Reference proteome</keyword>
<name>A0A3S0R8C0_9HYPH</name>